<dbReference type="GO" id="GO:0008649">
    <property type="term" value="F:rRNA methyltransferase activity"/>
    <property type="evidence" value="ECO:0007669"/>
    <property type="project" value="TreeGrafter"/>
</dbReference>
<keyword evidence="4" id="KW-1185">Reference proteome</keyword>
<dbReference type="InterPro" id="IPR018812">
    <property type="entry name" value="SAK_HAD"/>
</dbReference>
<feature type="compositionally biased region" description="Gly residues" evidence="1">
    <location>
        <begin position="489"/>
        <end position="504"/>
    </location>
</feature>
<dbReference type="GO" id="GO:1990259">
    <property type="term" value="F:histone H2AQ104 methyltransferase activity"/>
    <property type="evidence" value="ECO:0007669"/>
    <property type="project" value="TreeGrafter"/>
</dbReference>
<evidence type="ECO:0000259" key="2">
    <source>
        <dbReference type="Pfam" id="PF10307"/>
    </source>
</evidence>
<dbReference type="GO" id="GO:0032040">
    <property type="term" value="C:small-subunit processome"/>
    <property type="evidence" value="ECO:0007669"/>
    <property type="project" value="TreeGrafter"/>
</dbReference>
<accession>A0A0D1YGG4</accession>
<dbReference type="GeneID" id="27316527"/>
<evidence type="ECO:0000313" key="3">
    <source>
        <dbReference type="EMBL" id="KIV99891.1"/>
    </source>
</evidence>
<organism evidence="3 4">
    <name type="scientific">Verruconis gallopava</name>
    <dbReference type="NCBI Taxonomy" id="253628"/>
    <lineage>
        <taxon>Eukaryota</taxon>
        <taxon>Fungi</taxon>
        <taxon>Dikarya</taxon>
        <taxon>Ascomycota</taxon>
        <taxon>Pezizomycotina</taxon>
        <taxon>Dothideomycetes</taxon>
        <taxon>Pleosporomycetidae</taxon>
        <taxon>Venturiales</taxon>
        <taxon>Sympoventuriaceae</taxon>
        <taxon>Verruconis</taxon>
    </lineage>
</organism>
<proteinExistence type="predicted"/>
<dbReference type="VEuPathDB" id="FungiDB:PV09_08554"/>
<dbReference type="OrthoDB" id="5596992at2759"/>
<evidence type="ECO:0000313" key="4">
    <source>
        <dbReference type="Proteomes" id="UP000053259"/>
    </source>
</evidence>
<feature type="region of interest" description="Disordered" evidence="1">
    <location>
        <begin position="426"/>
        <end position="532"/>
    </location>
</feature>
<dbReference type="GO" id="GO:0003723">
    <property type="term" value="F:RNA binding"/>
    <property type="evidence" value="ECO:0007669"/>
    <property type="project" value="TreeGrafter"/>
</dbReference>
<feature type="compositionally biased region" description="Basic and acidic residues" evidence="1">
    <location>
        <begin position="478"/>
        <end position="487"/>
    </location>
</feature>
<dbReference type="GO" id="GO:0000494">
    <property type="term" value="P:box C/D sno(s)RNA 3'-end processing"/>
    <property type="evidence" value="ECO:0007669"/>
    <property type="project" value="TreeGrafter"/>
</dbReference>
<feature type="region of interest" description="Disordered" evidence="1">
    <location>
        <begin position="1"/>
        <end position="24"/>
    </location>
</feature>
<dbReference type="FunCoup" id="A0A0D1YGG4">
    <property type="interactions" value="13"/>
</dbReference>
<reference evidence="3 4" key="1">
    <citation type="submission" date="2015-01" db="EMBL/GenBank/DDBJ databases">
        <title>The Genome Sequence of Ochroconis gallopava CBS43764.</title>
        <authorList>
            <consortium name="The Broad Institute Genomics Platform"/>
            <person name="Cuomo C."/>
            <person name="de Hoog S."/>
            <person name="Gorbushina A."/>
            <person name="Stielow B."/>
            <person name="Teixiera M."/>
            <person name="Abouelleil A."/>
            <person name="Chapman S.B."/>
            <person name="Priest M."/>
            <person name="Young S.K."/>
            <person name="Wortman J."/>
            <person name="Nusbaum C."/>
            <person name="Birren B."/>
        </authorList>
    </citation>
    <scope>NUCLEOTIDE SEQUENCE [LARGE SCALE GENOMIC DNA]</scope>
    <source>
        <strain evidence="3 4">CBS 43764</strain>
    </source>
</reference>
<evidence type="ECO:0000256" key="1">
    <source>
        <dbReference type="SAM" id="MobiDB-lite"/>
    </source>
</evidence>
<feature type="compositionally biased region" description="Basic and acidic residues" evidence="1">
    <location>
        <begin position="440"/>
        <end position="449"/>
    </location>
</feature>
<dbReference type="RefSeq" id="XP_016209761.1">
    <property type="nucleotide sequence ID" value="XM_016362476.1"/>
</dbReference>
<dbReference type="HOGENOM" id="CLU_022771_0_1_1"/>
<feature type="compositionally biased region" description="Low complexity" evidence="1">
    <location>
        <begin position="505"/>
        <end position="515"/>
    </location>
</feature>
<dbReference type="InParanoid" id="A0A0D1YGG4"/>
<name>A0A0D1YGG4_9PEZI</name>
<feature type="domain" description="Swiss Army Knife RNA repair protein HAD" evidence="2">
    <location>
        <begin position="64"/>
        <end position="268"/>
    </location>
</feature>
<gene>
    <name evidence="3" type="ORF">PV09_08554</name>
</gene>
<dbReference type="PANTHER" id="PTHR10335:SF23">
    <property type="entry name" value="OB FOLD-CONTAINING PROTEIN, NUCLEIC ACID BINDING"/>
    <property type="match status" value="1"/>
</dbReference>
<sequence>MKTRPNMGNSYAPLANSPSSGTPKTVNTITNLRRWSCSDNDQLPPTTQIKTIHVYDFDNTLFASPLPNRQVWDGASLGQLMAEDKFANGGWWHDPTFLSATGEGVEREEPRAWSGWWNEQVANLCELSMQQKDALSILLTGRGENKFADLIKRMVKSRGLAFHMICLKPQVTPNNRRVVDTMSFKQELLRDVIFTYNEAEEIRIYEDRPPHVGEFRRWLQELNENLASNPNARRKPIQFEVVEVAMEATNLDPVKEVSEVQRIINEHNLLYKAGKLDRRAQPLQIKSVVFNTGYLLKAADTKKLIEEFIPPEVRSMRGIKIHADAIPIAMASAPNHILNAVGGIGNKVRFNITAQGQLEDRLWAVRVEPTNPREKIHTLNHPPSIVLALKDARTKDVNSIQKWTAIPPHQCLQIETMVGEKTMLSIVPEIPTPQHRQKRPRDDHREHDIGVGNVSSQTNVRGGGLSSSYRGGNQGRGRGRDRSDRGRGNKPGRGNGRAGRGGSYRSGAAGYTDYDAGGGRRDQAGSDFFNAY</sequence>
<dbReference type="EMBL" id="KN847570">
    <property type="protein sequence ID" value="KIV99891.1"/>
    <property type="molecule type" value="Genomic_DNA"/>
</dbReference>
<protein>
    <recommendedName>
        <fullName evidence="2">Swiss Army Knife RNA repair protein HAD domain-containing protein</fullName>
    </recommendedName>
</protein>
<dbReference type="Proteomes" id="UP000053259">
    <property type="component" value="Unassembled WGS sequence"/>
</dbReference>
<dbReference type="AlphaFoldDB" id="A0A0D1YGG4"/>
<dbReference type="PANTHER" id="PTHR10335">
    <property type="entry name" value="RRNA 2-O-METHYLTRANSFERASE FIBRILLARIN"/>
    <property type="match status" value="1"/>
</dbReference>
<dbReference type="GO" id="GO:0031428">
    <property type="term" value="C:box C/D methylation guide snoRNP complex"/>
    <property type="evidence" value="ECO:0007669"/>
    <property type="project" value="TreeGrafter"/>
</dbReference>
<dbReference type="Pfam" id="PF10307">
    <property type="entry name" value="HAD_SAK_1"/>
    <property type="match status" value="1"/>
</dbReference>